<protein>
    <submittedName>
        <fullName evidence="1">Uncharacterized protein</fullName>
    </submittedName>
</protein>
<keyword evidence="2" id="KW-1185">Reference proteome</keyword>
<gene>
    <name evidence="1" type="ORF">EIP91_000076</name>
</gene>
<sequence length="884" mass="99441">MDASSDYSERVQAAAIPQSVSDIQIVLLKDILRTLQQSTIAKHAVDPDPRAQFWQRYMDVAKEYDDDRLRKYDVETDITLIFLPRTRHVELGSLIPSTIGQTQDIMEDMHLSLGSLPRNRSEELDALCVEWLLVTSTEPDVILVAARMALEVQWHQVRVKIDLVSMLSQLIEHLALPPTRTGNVDLAETVTVCGRAMLTMIMEYGVADADMLGSSRRVDLAFLRGFRSDDRDLMFICEALRGLLPGTRPVPFEDPDSEHRYLAIQGSEPVPLPSISLVNWFSRRVVRHLSIKSISRSQKVFYAIVLSRWLKIPVGPEMSSEAQADCVLAAGMLLGYSPPRKLLQMSDKSPVLHHSVANAIKQLRAVLRPLSTESIQDDLSQSTEARCGLLLLDPMMHIVIEAVARGDSLHVFHDVGTHRLCLYLCRESLRDEALDFRVSRALPIRSSFSDTQSRLRLSVPSLLQLSIDVARPTLMVTMPEPGTLRSVKNAMACVWQVRFEVTLSDHMAPADAHWIISLITEAYTEITQQPWETSEESIHLLANCMTILCHIPGTQTITHSESALFSIVRWAMIHPAPLLRHASLRLARTLHTPGRMVMPAGIRPLVEKFGGISLFLEALALAGPNLRDEGSQDRAPWCYQWILAYLDLIFAVSYHSDWVDEVAEHHGRACLVFADYLLASISVPQEERWDVVVTPGDPSAILVYDPHNQDLAPLSRFIGWNHEPSESHTGTRPPPRLTAAYGRLKSNPYVRDVWRRLVQIILLCEDGMPEFLTRFTPVHHANLLLLEVHVACVPWHILDTHPLPLDTLKLAASFTRKILERLPTSNTSGDTKRDIAKVLWHTEADLRRLTQGLDKPPDMIARTMLPVFSRALEWASADVVVPPP</sequence>
<accession>A0A4R0S4G0</accession>
<dbReference type="OrthoDB" id="2691297at2759"/>
<proteinExistence type="predicted"/>
<dbReference type="EMBL" id="RWJN01000001">
    <property type="protein sequence ID" value="TCD71944.1"/>
    <property type="molecule type" value="Genomic_DNA"/>
</dbReference>
<organism evidence="1 2">
    <name type="scientific">Steccherinum ochraceum</name>
    <dbReference type="NCBI Taxonomy" id="92696"/>
    <lineage>
        <taxon>Eukaryota</taxon>
        <taxon>Fungi</taxon>
        <taxon>Dikarya</taxon>
        <taxon>Basidiomycota</taxon>
        <taxon>Agaricomycotina</taxon>
        <taxon>Agaricomycetes</taxon>
        <taxon>Polyporales</taxon>
        <taxon>Steccherinaceae</taxon>
        <taxon>Steccherinum</taxon>
    </lineage>
</organism>
<dbReference type="Proteomes" id="UP000292702">
    <property type="component" value="Unassembled WGS sequence"/>
</dbReference>
<name>A0A4R0S4G0_9APHY</name>
<reference evidence="1 2" key="1">
    <citation type="submission" date="2018-11" db="EMBL/GenBank/DDBJ databases">
        <title>Genome assembly of Steccherinum ochraceum LE-BIN_3174, the white-rot fungus of the Steccherinaceae family (The Residual Polyporoid clade, Polyporales, Basidiomycota).</title>
        <authorList>
            <person name="Fedorova T.V."/>
            <person name="Glazunova O.A."/>
            <person name="Landesman E.O."/>
            <person name="Moiseenko K.V."/>
            <person name="Psurtseva N.V."/>
            <person name="Savinova O.S."/>
            <person name="Shakhova N.V."/>
            <person name="Tyazhelova T.V."/>
            <person name="Vasina D.V."/>
        </authorList>
    </citation>
    <scope>NUCLEOTIDE SEQUENCE [LARGE SCALE GENOMIC DNA]</scope>
    <source>
        <strain evidence="1 2">LE-BIN_3174</strain>
    </source>
</reference>
<dbReference type="AlphaFoldDB" id="A0A4R0S4G0"/>
<evidence type="ECO:0000313" key="1">
    <source>
        <dbReference type="EMBL" id="TCD71944.1"/>
    </source>
</evidence>
<evidence type="ECO:0000313" key="2">
    <source>
        <dbReference type="Proteomes" id="UP000292702"/>
    </source>
</evidence>
<comment type="caution">
    <text evidence="1">The sequence shown here is derived from an EMBL/GenBank/DDBJ whole genome shotgun (WGS) entry which is preliminary data.</text>
</comment>